<dbReference type="GO" id="GO:0042351">
    <property type="term" value="P:'de novo' GDP-L-fucose biosynthetic process"/>
    <property type="evidence" value="ECO:0007669"/>
    <property type="project" value="UniProtKB-UniRule"/>
</dbReference>
<feature type="active site" description="Proton donor/acceptor" evidence="5">
    <location>
        <position position="134"/>
    </location>
</feature>
<dbReference type="Pfam" id="PF01370">
    <property type="entry name" value="Epimerase"/>
    <property type="match status" value="1"/>
</dbReference>
<evidence type="ECO:0000256" key="1">
    <source>
        <dbReference type="ARBA" id="ARBA00005959"/>
    </source>
</evidence>
<keyword evidence="5" id="KW-0511">Multifunctional enzyme</keyword>
<feature type="binding site" evidence="5">
    <location>
        <position position="206"/>
    </location>
    <ligand>
        <name>substrate</name>
    </ligand>
</feature>
<dbReference type="EC" id="1.1.1.271" evidence="5"/>
<dbReference type="GO" id="GO:0050577">
    <property type="term" value="F:GDP-L-fucose synthase activity"/>
    <property type="evidence" value="ECO:0007669"/>
    <property type="project" value="UniProtKB-UniRule"/>
</dbReference>
<gene>
    <name evidence="5 7" type="primary">fcl</name>
    <name evidence="7" type="ORF">CHO01_34870</name>
    <name evidence="8" type="ORF">HNR08_002721</name>
</gene>
<evidence type="ECO:0000256" key="4">
    <source>
        <dbReference type="ARBA" id="ARBA00023235"/>
    </source>
</evidence>
<accession>A0A511FGN0</accession>
<name>A0A511FGN0_9CELL</name>
<feature type="binding site" evidence="5">
    <location>
        <begin position="103"/>
        <end position="106"/>
    </location>
    <ligand>
        <name>NADP(+)</name>
        <dbReference type="ChEBI" id="CHEBI:58349"/>
    </ligand>
</feature>
<dbReference type="InterPro" id="IPR001509">
    <property type="entry name" value="Epimerase_deHydtase"/>
</dbReference>
<feature type="binding site" evidence="5">
    <location>
        <position position="264"/>
    </location>
    <ligand>
        <name>substrate</name>
    </ligand>
</feature>
<keyword evidence="3 5" id="KW-0560">Oxidoreductase</keyword>
<dbReference type="GO" id="GO:0016853">
    <property type="term" value="F:isomerase activity"/>
    <property type="evidence" value="ECO:0007669"/>
    <property type="project" value="UniProtKB-KW"/>
</dbReference>
<evidence type="ECO:0000256" key="5">
    <source>
        <dbReference type="HAMAP-Rule" id="MF_00956"/>
    </source>
</evidence>
<comment type="caution">
    <text evidence="7">The sequence shown here is derived from an EMBL/GenBank/DDBJ whole genome shotgun (WGS) entry which is preliminary data.</text>
</comment>
<dbReference type="CDD" id="cd05239">
    <property type="entry name" value="GDP_FS_SDR_e"/>
    <property type="match status" value="1"/>
</dbReference>
<dbReference type="PANTHER" id="PTHR43238">
    <property type="entry name" value="GDP-L-FUCOSE SYNTHASE"/>
    <property type="match status" value="1"/>
</dbReference>
<feature type="domain" description="NAD-dependent epimerase/dehydratase" evidence="6">
    <location>
        <begin position="5"/>
        <end position="225"/>
    </location>
</feature>
<dbReference type="HAMAP" id="MF_00956">
    <property type="entry name" value="GDP_fucose_synth"/>
    <property type="match status" value="1"/>
</dbReference>
<dbReference type="Proteomes" id="UP000321723">
    <property type="component" value="Unassembled WGS sequence"/>
</dbReference>
<protein>
    <recommendedName>
        <fullName evidence="5">GDP-L-fucose synthase</fullName>
        <ecNumber evidence="5">1.1.1.271</ecNumber>
    </recommendedName>
    <alternativeName>
        <fullName evidence="5">GDP-4-keto-6-deoxy-D-mannose-3,5-epimerase-4-reductase</fullName>
    </alternativeName>
</protein>
<organism evidence="7 9">
    <name type="scientific">Cellulomonas hominis</name>
    <dbReference type="NCBI Taxonomy" id="156981"/>
    <lineage>
        <taxon>Bacteria</taxon>
        <taxon>Bacillati</taxon>
        <taxon>Actinomycetota</taxon>
        <taxon>Actinomycetes</taxon>
        <taxon>Micrococcales</taxon>
        <taxon>Cellulomonadaceae</taxon>
        <taxon>Cellulomonas</taxon>
    </lineage>
</organism>
<evidence type="ECO:0000259" key="6">
    <source>
        <dbReference type="Pfam" id="PF01370"/>
    </source>
</evidence>
<dbReference type="PANTHER" id="PTHR43238:SF1">
    <property type="entry name" value="GDP-L-FUCOSE SYNTHASE"/>
    <property type="match status" value="1"/>
</dbReference>
<dbReference type="Gene3D" id="3.40.50.720">
    <property type="entry name" value="NAD(P)-binding Rossmann-like Domain"/>
    <property type="match status" value="1"/>
</dbReference>
<comment type="function">
    <text evidence="5">Catalyzes the two-step NADP-dependent conversion of GDP-4-dehydro-6-deoxy-D-mannose to GDP-fucose, involving an epimerase and a reductase reaction.</text>
</comment>
<dbReference type="UniPathway" id="UPA00128">
    <property type="reaction ID" value="UER00191"/>
</dbReference>
<sequence>MSDRVLVTGASGVVGRAVVAELIRTGYDVVGTASSDGDLRRVEDATQLVESNRPDVVVHLAGRVHGLMGNIAAQGRAYLDNVQINTNVIEAARAAGVRKVVAMGSTAVYSDVVPLPMREADLWRGAPHGSEFGYAHAKRAMVAQLEAYAQEYGMSYAFVVSTNLYGPGDKFDEAHGHVLPSLVSKFHRAVRDDTPVEVWGTGTPTRDFLFADDAAHALRLILESGTGVINMATGTSVTIKEAVETLGEVSGFRGEVRWDSTKPDGQHARAYDTTRLRELGWAPRHSLGEGLAKTYAWYAANAATARR</sequence>
<feature type="binding site" evidence="5">
    <location>
        <position position="138"/>
    </location>
    <ligand>
        <name>NADP(+)</name>
        <dbReference type="ChEBI" id="CHEBI:58349"/>
    </ligand>
</feature>
<proteinExistence type="inferred from homology"/>
<dbReference type="EMBL" id="BJVQ01000076">
    <property type="protein sequence ID" value="GEL48371.1"/>
    <property type="molecule type" value="Genomic_DNA"/>
</dbReference>
<dbReference type="GO" id="GO:0070401">
    <property type="term" value="F:NADP+ binding"/>
    <property type="evidence" value="ECO:0007669"/>
    <property type="project" value="UniProtKB-UniRule"/>
</dbReference>
<keyword evidence="4 5" id="KW-0413">Isomerase</keyword>
<evidence type="ECO:0000313" key="8">
    <source>
        <dbReference type="EMBL" id="MBB5473985.1"/>
    </source>
</evidence>
<feature type="binding site" evidence="5">
    <location>
        <position position="177"/>
    </location>
    <ligand>
        <name>NADP(+)</name>
        <dbReference type="ChEBI" id="CHEBI:58349"/>
    </ligand>
</feature>
<comment type="similarity">
    <text evidence="1 5">Belongs to the NAD(P)-dependent epimerase/dehydratase family. Fucose synthase subfamily.</text>
</comment>
<feature type="binding site" evidence="5">
    <location>
        <position position="185"/>
    </location>
    <ligand>
        <name>substrate</name>
    </ligand>
</feature>
<evidence type="ECO:0000256" key="3">
    <source>
        <dbReference type="ARBA" id="ARBA00023002"/>
    </source>
</evidence>
<dbReference type="Gene3D" id="3.90.25.10">
    <property type="entry name" value="UDP-galactose 4-epimerase, domain 1"/>
    <property type="match status" value="1"/>
</dbReference>
<reference evidence="7 9" key="1">
    <citation type="submission" date="2019-07" db="EMBL/GenBank/DDBJ databases">
        <title>Whole genome shotgun sequence of Cellulomonas hominis NBRC 16055.</title>
        <authorList>
            <person name="Hosoyama A."/>
            <person name="Uohara A."/>
            <person name="Ohji S."/>
            <person name="Ichikawa N."/>
        </authorList>
    </citation>
    <scope>NUCLEOTIDE SEQUENCE [LARGE SCALE GENOMIC DNA]</scope>
    <source>
        <strain evidence="7 9">NBRC 16055</strain>
    </source>
</reference>
<feature type="binding site" evidence="5">
    <location>
        <begin position="9"/>
        <end position="15"/>
    </location>
    <ligand>
        <name>NADP(+)</name>
        <dbReference type="ChEBI" id="CHEBI:58349"/>
    </ligand>
</feature>
<dbReference type="EMBL" id="JACHDN010000001">
    <property type="protein sequence ID" value="MBB5473985.1"/>
    <property type="molecule type" value="Genomic_DNA"/>
</dbReference>
<comment type="catalytic activity">
    <reaction evidence="5">
        <text>GDP-beta-L-fucose + NADP(+) = GDP-4-dehydro-alpha-D-rhamnose + NADPH + H(+)</text>
        <dbReference type="Rhea" id="RHEA:18885"/>
        <dbReference type="ChEBI" id="CHEBI:15378"/>
        <dbReference type="ChEBI" id="CHEBI:57273"/>
        <dbReference type="ChEBI" id="CHEBI:57783"/>
        <dbReference type="ChEBI" id="CHEBI:57964"/>
        <dbReference type="ChEBI" id="CHEBI:58349"/>
        <dbReference type="EC" id="1.1.1.271"/>
    </reaction>
</comment>
<dbReference type="Proteomes" id="UP000564629">
    <property type="component" value="Unassembled WGS sequence"/>
</dbReference>
<dbReference type="InterPro" id="IPR036291">
    <property type="entry name" value="NAD(P)-bd_dom_sf"/>
</dbReference>
<evidence type="ECO:0000256" key="2">
    <source>
        <dbReference type="ARBA" id="ARBA00022857"/>
    </source>
</evidence>
<feature type="site" description="Important for catalytic activity" evidence="5">
    <location>
        <position position="105"/>
    </location>
</feature>
<evidence type="ECO:0000313" key="7">
    <source>
        <dbReference type="EMBL" id="GEL48371.1"/>
    </source>
</evidence>
<dbReference type="OrthoDB" id="9811425at2"/>
<evidence type="ECO:0000313" key="10">
    <source>
        <dbReference type="Proteomes" id="UP000564629"/>
    </source>
</evidence>
<dbReference type="RefSeq" id="WP_146840349.1">
    <property type="nucleotide sequence ID" value="NZ_BJVQ01000076.1"/>
</dbReference>
<comment type="caution">
    <text evidence="5">Lacks conserved residue(s) required for the propagation of feature annotation.</text>
</comment>
<dbReference type="PRINTS" id="PR00081">
    <property type="entry name" value="GDHRDH"/>
</dbReference>
<reference evidence="8 10" key="2">
    <citation type="submission" date="2020-08" db="EMBL/GenBank/DDBJ databases">
        <title>Sequencing the genomes of 1000 actinobacteria strains.</title>
        <authorList>
            <person name="Klenk H.-P."/>
        </authorList>
    </citation>
    <scope>NUCLEOTIDE SEQUENCE [LARGE SCALE GENOMIC DNA]</scope>
    <source>
        <strain evidence="8 10">DSM 9581</strain>
    </source>
</reference>
<evidence type="ECO:0000313" key="9">
    <source>
        <dbReference type="Proteomes" id="UP000321723"/>
    </source>
</evidence>
<dbReference type="AlphaFoldDB" id="A0A511FGN0"/>
<dbReference type="InterPro" id="IPR002347">
    <property type="entry name" value="SDR_fam"/>
</dbReference>
<dbReference type="InterPro" id="IPR028614">
    <property type="entry name" value="GDP_fucose/colitose_synth"/>
</dbReference>
<keyword evidence="2 5" id="KW-0521">NADP</keyword>
<keyword evidence="9" id="KW-1185">Reference proteome</keyword>
<feature type="binding site" evidence="5">
    <location>
        <position position="199"/>
    </location>
    <ligand>
        <name>substrate</name>
    </ligand>
</feature>
<dbReference type="SUPFAM" id="SSF51735">
    <property type="entry name" value="NAD(P)-binding Rossmann-fold domains"/>
    <property type="match status" value="1"/>
</dbReference>
<comment type="pathway">
    <text evidence="5">Nucleotide-sugar biosynthesis; GDP-L-fucose biosynthesis via de novo pathway; GDP-L-fucose from GDP-alpha-D-mannose: step 2/2.</text>
</comment>